<dbReference type="Proteomes" id="UP000198870">
    <property type="component" value="Unassembled WGS sequence"/>
</dbReference>
<dbReference type="Gene3D" id="3.40.50.1820">
    <property type="entry name" value="alpha/beta hydrolase"/>
    <property type="match status" value="1"/>
</dbReference>
<dbReference type="InterPro" id="IPR029058">
    <property type="entry name" value="AB_hydrolase_fold"/>
</dbReference>
<name>A0A1G5C3S1_9BACT</name>
<dbReference type="SUPFAM" id="SSF53474">
    <property type="entry name" value="alpha/beta-Hydrolases"/>
    <property type="match status" value="1"/>
</dbReference>
<sequence>MVPFYFGAPDTQLFGVYYPPAGAGLHQDGVLISAPVAHEHIRTHMAIRQLALALSAAGRHVLKFDYYGVGDSAGKSAEGSMAQWHRDLVTASHELTDISGARRLSVVGIRLGASLAVGAAGDLLGLRELVLWDPVVDGDTYLDDLRRAGGVASPDHGDEEILGFPFSQEMIASIGAVNLLVHERPLPGSVHLALSEERPEYDRFKEALVAAGNTVDTTFVPEPAGWDKYDGHDEVLVANAMVQAIGEQL</sequence>
<evidence type="ECO:0008006" key="3">
    <source>
        <dbReference type="Google" id="ProtNLM"/>
    </source>
</evidence>
<protein>
    <recommendedName>
        <fullName evidence="3">Serine aminopeptidase, S33</fullName>
    </recommendedName>
</protein>
<dbReference type="RefSeq" id="WP_092208842.1">
    <property type="nucleotide sequence ID" value="NZ_FMUX01000002.1"/>
</dbReference>
<dbReference type="STRING" id="419481.SAMN05216233_102355"/>
<dbReference type="OrthoDB" id="5379975at2"/>
<evidence type="ECO:0000313" key="2">
    <source>
        <dbReference type="Proteomes" id="UP000198870"/>
    </source>
</evidence>
<evidence type="ECO:0000313" key="1">
    <source>
        <dbReference type="EMBL" id="SCX96967.1"/>
    </source>
</evidence>
<accession>A0A1G5C3S1</accession>
<keyword evidence="2" id="KW-1185">Reference proteome</keyword>
<proteinExistence type="predicted"/>
<organism evidence="1 2">
    <name type="scientific">Desulfoluna spongiiphila</name>
    <dbReference type="NCBI Taxonomy" id="419481"/>
    <lineage>
        <taxon>Bacteria</taxon>
        <taxon>Pseudomonadati</taxon>
        <taxon>Thermodesulfobacteriota</taxon>
        <taxon>Desulfobacteria</taxon>
        <taxon>Desulfobacterales</taxon>
        <taxon>Desulfolunaceae</taxon>
        <taxon>Desulfoluna</taxon>
    </lineage>
</organism>
<dbReference type="AlphaFoldDB" id="A0A1G5C3S1"/>
<dbReference type="EMBL" id="FMUX01000002">
    <property type="protein sequence ID" value="SCX96967.1"/>
    <property type="molecule type" value="Genomic_DNA"/>
</dbReference>
<gene>
    <name evidence="1" type="ORF">SAMN05216233_102355</name>
</gene>
<reference evidence="1 2" key="1">
    <citation type="submission" date="2016-10" db="EMBL/GenBank/DDBJ databases">
        <authorList>
            <person name="de Groot N.N."/>
        </authorList>
    </citation>
    <scope>NUCLEOTIDE SEQUENCE [LARGE SCALE GENOMIC DNA]</scope>
    <source>
        <strain evidence="1 2">AA1</strain>
    </source>
</reference>